<dbReference type="Gene3D" id="3.30.530.20">
    <property type="match status" value="1"/>
</dbReference>
<evidence type="ECO:0008006" key="3">
    <source>
        <dbReference type="Google" id="ProtNLM"/>
    </source>
</evidence>
<protein>
    <recommendedName>
        <fullName evidence="3">Cell division inhibitor</fullName>
    </recommendedName>
</protein>
<gene>
    <name evidence="1" type="ORF">LPB136_09070</name>
</gene>
<dbReference type="STRING" id="1850252.LPB136_09070"/>
<dbReference type="SUPFAM" id="SSF55961">
    <property type="entry name" value="Bet v1-like"/>
    <property type="match status" value="1"/>
</dbReference>
<proteinExistence type="predicted"/>
<sequence length="161" mass="19050">MINFKKHSGIYTLKTQQELNISIEKAWDYFSSPENLAKITPPKMGFNITSQVDKKAYQGQIITYKVSPIPFIKTNWVTEITQVKEQAFFIDEQRFGPYKMWHHEHWFEELTNGNTLMKDKISYKIPFGFLGHLAQSVFIKKQLNTIFNYRFITLEKLFNGK</sequence>
<accession>A0A1L3JK44</accession>
<name>A0A1L3JK44_9FLAO</name>
<dbReference type="KEGG" id="ten:LPB136_09070"/>
<dbReference type="OrthoDB" id="9793552at2"/>
<dbReference type="CDD" id="cd07820">
    <property type="entry name" value="SRPBCC_3"/>
    <property type="match status" value="1"/>
</dbReference>
<dbReference type="AlphaFoldDB" id="A0A1L3JK44"/>
<dbReference type="Proteomes" id="UP000181898">
    <property type="component" value="Chromosome"/>
</dbReference>
<dbReference type="InterPro" id="IPR023393">
    <property type="entry name" value="START-like_dom_sf"/>
</dbReference>
<evidence type="ECO:0000313" key="1">
    <source>
        <dbReference type="EMBL" id="APG65498.1"/>
    </source>
</evidence>
<evidence type="ECO:0000313" key="2">
    <source>
        <dbReference type="Proteomes" id="UP000181898"/>
    </source>
</evidence>
<dbReference type="RefSeq" id="WP_072556022.1">
    <property type="nucleotide sequence ID" value="NZ_CP018155.1"/>
</dbReference>
<keyword evidence="2" id="KW-1185">Reference proteome</keyword>
<organism evidence="1 2">
    <name type="scientific">Tenacibaculum todarodis</name>
    <dbReference type="NCBI Taxonomy" id="1850252"/>
    <lineage>
        <taxon>Bacteria</taxon>
        <taxon>Pseudomonadati</taxon>
        <taxon>Bacteroidota</taxon>
        <taxon>Flavobacteriia</taxon>
        <taxon>Flavobacteriales</taxon>
        <taxon>Flavobacteriaceae</taxon>
        <taxon>Tenacibaculum</taxon>
    </lineage>
</organism>
<reference evidence="1 2" key="1">
    <citation type="submission" date="2016-11" db="EMBL/GenBank/DDBJ databases">
        <title>Tenacibaculum sp. LPB0136, isolated from marine environment.</title>
        <authorList>
            <person name="Kim E."/>
            <person name="Yi H."/>
        </authorList>
    </citation>
    <scope>NUCLEOTIDE SEQUENCE [LARGE SCALE GENOMIC DNA]</scope>
    <source>
        <strain evidence="1 2">LPB0136</strain>
    </source>
</reference>
<dbReference type="EMBL" id="CP018155">
    <property type="protein sequence ID" value="APG65498.1"/>
    <property type="molecule type" value="Genomic_DNA"/>
</dbReference>